<keyword evidence="7 9" id="KW-0233">DNA recombination</keyword>
<dbReference type="InterPro" id="IPR013762">
    <property type="entry name" value="Integrase-like_cat_sf"/>
</dbReference>
<comment type="caution">
    <text evidence="13">The sequence shown here is derived from an EMBL/GenBank/DDBJ whole genome shotgun (WGS) entry which is preliminary data.</text>
</comment>
<feature type="domain" description="Tyr recombinase" evidence="11">
    <location>
        <begin position="108"/>
        <end position="300"/>
    </location>
</feature>
<evidence type="ECO:0000256" key="7">
    <source>
        <dbReference type="ARBA" id="ARBA00023172"/>
    </source>
</evidence>
<dbReference type="Gene3D" id="1.10.150.130">
    <property type="match status" value="1"/>
</dbReference>
<dbReference type="EMBL" id="JACOGD010000005">
    <property type="protein sequence ID" value="MBC3932132.1"/>
    <property type="molecule type" value="Genomic_DNA"/>
</dbReference>
<evidence type="ECO:0000256" key="1">
    <source>
        <dbReference type="ARBA" id="ARBA00004496"/>
    </source>
</evidence>
<evidence type="ECO:0000313" key="14">
    <source>
        <dbReference type="Proteomes" id="UP000654304"/>
    </source>
</evidence>
<dbReference type="PROSITE" id="PS51898">
    <property type="entry name" value="TYR_RECOMBINASE"/>
    <property type="match status" value="1"/>
</dbReference>
<dbReference type="InterPro" id="IPR044068">
    <property type="entry name" value="CB"/>
</dbReference>
<dbReference type="Gene3D" id="1.10.443.10">
    <property type="entry name" value="Intergrase catalytic core"/>
    <property type="match status" value="1"/>
</dbReference>
<keyword evidence="6 9" id="KW-0238">DNA-binding</keyword>
<dbReference type="SUPFAM" id="SSF56349">
    <property type="entry name" value="DNA breaking-rejoining enzymes"/>
    <property type="match status" value="1"/>
</dbReference>
<dbReference type="PROSITE" id="PS51900">
    <property type="entry name" value="CB"/>
    <property type="match status" value="1"/>
</dbReference>
<comment type="similarity">
    <text evidence="9">Belongs to the 'phage' integrase family. XerC subfamily.</text>
</comment>
<evidence type="ECO:0000256" key="5">
    <source>
        <dbReference type="ARBA" id="ARBA00022908"/>
    </source>
</evidence>
<evidence type="ECO:0000256" key="2">
    <source>
        <dbReference type="ARBA" id="ARBA00022490"/>
    </source>
</evidence>
<reference evidence="13 14" key="1">
    <citation type="submission" date="2020-08" db="EMBL/GenBank/DDBJ databases">
        <title>Novel species isolated from subtropical streams in China.</title>
        <authorList>
            <person name="Lu H."/>
        </authorList>
    </citation>
    <scope>NUCLEOTIDE SEQUENCE [LARGE SCALE GENOMIC DNA]</scope>
    <source>
        <strain evidence="13 14">CY22W</strain>
    </source>
</reference>
<dbReference type="InterPro" id="IPR004107">
    <property type="entry name" value="Integrase_SAM-like_N"/>
</dbReference>
<keyword evidence="8 9" id="KW-0131">Cell cycle</keyword>
<feature type="domain" description="Core-binding (CB)" evidence="12">
    <location>
        <begin position="4"/>
        <end position="87"/>
    </location>
</feature>
<dbReference type="Pfam" id="PF00589">
    <property type="entry name" value="Phage_integrase"/>
    <property type="match status" value="1"/>
</dbReference>
<keyword evidence="2 9" id="KW-0963">Cytoplasm</keyword>
<gene>
    <name evidence="9" type="primary">xerC</name>
    <name evidence="13" type="ORF">H8K43_10640</name>
</gene>
<keyword evidence="5 9" id="KW-0229">DNA integration</keyword>
<proteinExistence type="inferred from homology"/>
<dbReference type="CDD" id="cd00798">
    <property type="entry name" value="INT_XerDC_C"/>
    <property type="match status" value="1"/>
</dbReference>
<feature type="active site" evidence="9">
    <location>
        <position position="278"/>
    </location>
</feature>
<evidence type="ECO:0000256" key="10">
    <source>
        <dbReference type="SAM" id="MobiDB-lite"/>
    </source>
</evidence>
<dbReference type="HAMAP" id="MF_01808">
    <property type="entry name" value="Recomb_XerC_XerD"/>
    <property type="match status" value="1"/>
</dbReference>
<comment type="subunit">
    <text evidence="9">Forms a cyclic heterotetrameric complex composed of two molecules of XerC and two molecules of XerD.</text>
</comment>
<evidence type="ECO:0000313" key="13">
    <source>
        <dbReference type="EMBL" id="MBC3932132.1"/>
    </source>
</evidence>
<evidence type="ECO:0000256" key="9">
    <source>
        <dbReference type="HAMAP-Rule" id="MF_01808"/>
    </source>
</evidence>
<evidence type="ECO:0000256" key="3">
    <source>
        <dbReference type="ARBA" id="ARBA00022618"/>
    </source>
</evidence>
<dbReference type="InterPro" id="IPR023009">
    <property type="entry name" value="Tyrosine_recombinase_XerC/XerD"/>
</dbReference>
<keyword evidence="4 9" id="KW-0159">Chromosome partition</keyword>
<keyword evidence="3 9" id="KW-0132">Cell division</keyword>
<feature type="active site" description="O-(3'-phospho-DNA)-tyrosine intermediate" evidence="9">
    <location>
        <position position="287"/>
    </location>
</feature>
<dbReference type="InterPro" id="IPR010998">
    <property type="entry name" value="Integrase_recombinase_N"/>
</dbReference>
<accession>A0ABR7A5F8</accession>
<feature type="active site" evidence="9">
    <location>
        <position position="183"/>
    </location>
</feature>
<sequence>MSEAESAADISAYLDILHSQRRLSAHTLDSYALDLKELAALAQPHPVATLTTTQLRRITAKLHGTGLNPRSIARKLSSWRGYFQWLCEQQKITINPLQGLRAPKKSAPLPEALGPDDASRLVSQQSKDSPTAYANRAMFELLYSSGLRVSELVSLDIEAVHEGNYQSAAYVDLEQAEVHVTGKGNKQRIVPVGSHALTALRAWIAVRGALLKADPHPLFLTERGTRMSARLVQLRIKAHAQSLDIPANVHPHMLRHSFAAHVLQSSGDIRAVQEMLGHSSLAATQVYTALDFQHLAKVYDQAHPRAKKSSDT</sequence>
<dbReference type="SUPFAM" id="SSF47823">
    <property type="entry name" value="lambda integrase-like, N-terminal domain"/>
    <property type="match status" value="1"/>
</dbReference>
<dbReference type="PANTHER" id="PTHR30349">
    <property type="entry name" value="PHAGE INTEGRASE-RELATED"/>
    <property type="match status" value="1"/>
</dbReference>
<dbReference type="InterPro" id="IPR011010">
    <property type="entry name" value="DNA_brk_join_enz"/>
</dbReference>
<feature type="region of interest" description="Disordered" evidence="10">
    <location>
        <begin position="105"/>
        <end position="127"/>
    </location>
</feature>
<name>A0ABR7A5F8_9BURK</name>
<feature type="active site" evidence="9">
    <location>
        <position position="252"/>
    </location>
</feature>
<organism evidence="13 14">
    <name type="scientific">Undibacterium curvum</name>
    <dbReference type="NCBI Taxonomy" id="2762294"/>
    <lineage>
        <taxon>Bacteria</taxon>
        <taxon>Pseudomonadati</taxon>
        <taxon>Pseudomonadota</taxon>
        <taxon>Betaproteobacteria</taxon>
        <taxon>Burkholderiales</taxon>
        <taxon>Oxalobacteraceae</taxon>
        <taxon>Undibacterium</taxon>
    </lineage>
</organism>
<evidence type="ECO:0000256" key="6">
    <source>
        <dbReference type="ARBA" id="ARBA00023125"/>
    </source>
</evidence>
<dbReference type="PANTHER" id="PTHR30349:SF81">
    <property type="entry name" value="TYROSINE RECOMBINASE XERC"/>
    <property type="match status" value="1"/>
</dbReference>
<dbReference type="InterPro" id="IPR050090">
    <property type="entry name" value="Tyrosine_recombinase_XerCD"/>
</dbReference>
<comment type="subcellular location">
    <subcellularLocation>
        <location evidence="1 9">Cytoplasm</location>
    </subcellularLocation>
</comment>
<protein>
    <recommendedName>
        <fullName evidence="9">Tyrosine recombinase XerC</fullName>
    </recommendedName>
</protein>
<dbReference type="InterPro" id="IPR002104">
    <property type="entry name" value="Integrase_catalytic"/>
</dbReference>
<evidence type="ECO:0000259" key="12">
    <source>
        <dbReference type="PROSITE" id="PS51900"/>
    </source>
</evidence>
<comment type="function">
    <text evidence="9">Site-specific tyrosine recombinase, which acts by catalyzing the cutting and rejoining of the recombining DNA molecules. The XerC-XerD complex is essential to convert dimers of the bacterial chromosome into monomers to permit their segregation at cell division. It also contributes to the segregational stability of plasmids.</text>
</comment>
<keyword evidence="14" id="KW-1185">Reference proteome</keyword>
<dbReference type="RefSeq" id="WP_186903819.1">
    <property type="nucleotide sequence ID" value="NZ_JACOGD010000005.1"/>
</dbReference>
<feature type="active site" evidence="9">
    <location>
        <position position="148"/>
    </location>
</feature>
<dbReference type="Proteomes" id="UP000654304">
    <property type="component" value="Unassembled WGS sequence"/>
</dbReference>
<evidence type="ECO:0000259" key="11">
    <source>
        <dbReference type="PROSITE" id="PS51898"/>
    </source>
</evidence>
<evidence type="ECO:0000256" key="8">
    <source>
        <dbReference type="ARBA" id="ARBA00023306"/>
    </source>
</evidence>
<dbReference type="Pfam" id="PF02899">
    <property type="entry name" value="Phage_int_SAM_1"/>
    <property type="match status" value="1"/>
</dbReference>
<feature type="active site" evidence="9">
    <location>
        <position position="255"/>
    </location>
</feature>
<evidence type="ECO:0000256" key="4">
    <source>
        <dbReference type="ARBA" id="ARBA00022829"/>
    </source>
</evidence>